<sequence length="360" mass="40617">MHLCLILNKSQQKEEEYCIMAKDTKMINLALQGGGAHGALAWGIIDRLLEDGRINFDAISATSAGAMNAAVLAYGFATGGKEGAREALHQFWKMVSDAGQIYNPLKKTPLEELLGIGIENSMSFFIFDLMTKILSPYQFNPLNFNPLKEILEKIVDFEKIKSCKSIKIFISATNVRTGKINVFDNKKISADAVMASACLPFMFQAVNIGEDYFWDGGYMGNPAIFPLIYNSECRDILILHINPIYREHVPDTAAEILNRVNEISFNSSLMREMRAIAFVTKLIDSGWIKDEYKNNLRKLYLHAIRADVSMESASVASKLNPEWSFISHLYEEGRKKGEEWLKSNFKHLGKVTTIDLDEYL</sequence>
<name>A0AAN5TBG9_LEGPN</name>
<feature type="short sequence motif" description="DGA/G" evidence="4">
    <location>
        <begin position="215"/>
        <end position="217"/>
    </location>
</feature>
<protein>
    <submittedName>
        <fullName evidence="6">Patatin-like phospholipase family protein</fullName>
    </submittedName>
</protein>
<dbReference type="Gene3D" id="3.40.1090.10">
    <property type="entry name" value="Cytosolic phospholipase A2 catalytic domain"/>
    <property type="match status" value="2"/>
</dbReference>
<keyword evidence="3 4" id="KW-0443">Lipid metabolism</keyword>
<proteinExistence type="predicted"/>
<feature type="domain" description="PNPLA" evidence="5">
    <location>
        <begin position="29"/>
        <end position="228"/>
    </location>
</feature>
<evidence type="ECO:0000256" key="1">
    <source>
        <dbReference type="ARBA" id="ARBA00022801"/>
    </source>
</evidence>
<dbReference type="PANTHER" id="PTHR14226:SF78">
    <property type="entry name" value="SLR0060 PROTEIN"/>
    <property type="match status" value="1"/>
</dbReference>
<comment type="caution">
    <text evidence="4">Lacks conserved residue(s) required for the propagation of feature annotation.</text>
</comment>
<dbReference type="InterPro" id="IPR016035">
    <property type="entry name" value="Acyl_Trfase/lysoPLipase"/>
</dbReference>
<dbReference type="InterPro" id="IPR050301">
    <property type="entry name" value="NTE"/>
</dbReference>
<feature type="short sequence motif" description="GXGXXG" evidence="4">
    <location>
        <begin position="33"/>
        <end position="38"/>
    </location>
</feature>
<keyword evidence="1 4" id="KW-0378">Hydrolase</keyword>
<reference evidence="6" key="2">
    <citation type="submission" date="2019-09" db="EMBL/GenBank/DDBJ databases">
        <authorList>
            <consortium name="NCBI Pathogen Detection Project"/>
        </authorList>
    </citation>
    <scope>NUCLEOTIDE SEQUENCE</scope>
    <source>
        <strain evidence="6">CL18-200174</strain>
    </source>
</reference>
<dbReference type="PROSITE" id="PS51635">
    <property type="entry name" value="PNPLA"/>
    <property type="match status" value="1"/>
</dbReference>
<dbReference type="GO" id="GO:0016787">
    <property type="term" value="F:hydrolase activity"/>
    <property type="evidence" value="ECO:0007669"/>
    <property type="project" value="UniProtKB-UniRule"/>
</dbReference>
<gene>
    <name evidence="6" type="ORF">JBK99_13015</name>
</gene>
<evidence type="ECO:0000256" key="3">
    <source>
        <dbReference type="ARBA" id="ARBA00023098"/>
    </source>
</evidence>
<dbReference type="Pfam" id="PF01734">
    <property type="entry name" value="Patatin"/>
    <property type="match status" value="1"/>
</dbReference>
<evidence type="ECO:0000313" key="6">
    <source>
        <dbReference type="EMBL" id="HAU2397243.1"/>
    </source>
</evidence>
<evidence type="ECO:0000259" key="5">
    <source>
        <dbReference type="PROSITE" id="PS51635"/>
    </source>
</evidence>
<feature type="active site" description="Nucleophile" evidence="4">
    <location>
        <position position="63"/>
    </location>
</feature>
<dbReference type="AlphaFoldDB" id="A0AAN5TBG9"/>
<organism evidence="6 7">
    <name type="scientific">Legionella pneumophila</name>
    <dbReference type="NCBI Taxonomy" id="446"/>
    <lineage>
        <taxon>Bacteria</taxon>
        <taxon>Pseudomonadati</taxon>
        <taxon>Pseudomonadota</taxon>
        <taxon>Gammaproteobacteria</taxon>
        <taxon>Legionellales</taxon>
        <taxon>Legionellaceae</taxon>
        <taxon>Legionella</taxon>
    </lineage>
</organism>
<dbReference type="PANTHER" id="PTHR14226">
    <property type="entry name" value="NEUROPATHY TARGET ESTERASE/SWISS CHEESE D.MELANOGASTER"/>
    <property type="match status" value="1"/>
</dbReference>
<evidence type="ECO:0000313" key="7">
    <source>
        <dbReference type="Proteomes" id="UP000863577"/>
    </source>
</evidence>
<keyword evidence="2 4" id="KW-0442">Lipid degradation</keyword>
<dbReference type="GO" id="GO:0016042">
    <property type="term" value="P:lipid catabolic process"/>
    <property type="evidence" value="ECO:0007669"/>
    <property type="project" value="UniProtKB-UniRule"/>
</dbReference>
<dbReference type="Proteomes" id="UP000863577">
    <property type="component" value="Unassembled WGS sequence"/>
</dbReference>
<evidence type="ECO:0000256" key="4">
    <source>
        <dbReference type="PROSITE-ProRule" id="PRU01161"/>
    </source>
</evidence>
<dbReference type="EMBL" id="DACWOD010000010">
    <property type="protein sequence ID" value="HAU2397243.1"/>
    <property type="molecule type" value="Genomic_DNA"/>
</dbReference>
<dbReference type="InterPro" id="IPR002641">
    <property type="entry name" value="PNPLA_dom"/>
</dbReference>
<feature type="active site" description="Proton acceptor" evidence="4">
    <location>
        <position position="215"/>
    </location>
</feature>
<comment type="caution">
    <text evidence="6">The sequence shown here is derived from an EMBL/GenBank/DDBJ whole genome shotgun (WGS) entry which is preliminary data.</text>
</comment>
<reference evidence="6" key="1">
    <citation type="journal article" date="2018" name="Genome Biol.">
        <title>SKESA: strategic k-mer extension for scrupulous assemblies.</title>
        <authorList>
            <person name="Souvorov A."/>
            <person name="Agarwala R."/>
            <person name="Lipman D.J."/>
        </authorList>
    </citation>
    <scope>NUCLEOTIDE SEQUENCE</scope>
    <source>
        <strain evidence="6">CL18-200174</strain>
    </source>
</reference>
<dbReference type="SUPFAM" id="SSF52151">
    <property type="entry name" value="FabD/lysophospholipase-like"/>
    <property type="match status" value="1"/>
</dbReference>
<accession>A0AAN5TBG9</accession>
<evidence type="ECO:0000256" key="2">
    <source>
        <dbReference type="ARBA" id="ARBA00022963"/>
    </source>
</evidence>